<proteinExistence type="predicted"/>
<dbReference type="EMBL" id="NPEV01000037">
    <property type="protein sequence ID" value="RAI26038.1"/>
    <property type="molecule type" value="Genomic_DNA"/>
</dbReference>
<keyword evidence="1" id="KW-1133">Transmembrane helix</keyword>
<dbReference type="AlphaFoldDB" id="A0A327JRP4"/>
<accession>A0A327JRP4</accession>
<keyword evidence="1" id="KW-0812">Transmembrane</keyword>
<dbReference type="Proteomes" id="UP000249299">
    <property type="component" value="Unassembled WGS sequence"/>
</dbReference>
<comment type="caution">
    <text evidence="2">The sequence shown here is derived from an EMBL/GenBank/DDBJ whole genome shotgun (WGS) entry which is preliminary data.</text>
</comment>
<keyword evidence="1" id="KW-0472">Membrane</keyword>
<evidence type="ECO:0000313" key="2">
    <source>
        <dbReference type="EMBL" id="RAI26038.1"/>
    </source>
</evidence>
<sequence>MKRGRERPEGNPMTRPGVFRASAVAAVFGAITVGIAGAGKPALAISGETFAASPVGLKAVRFTTAARLTADEVLVQLGWRGFSGFSKPRLVGRAWQVAATNRRGRRVVVMVDAYSGVVLHPSGAYGSPSFRRIPPKGG</sequence>
<gene>
    <name evidence="2" type="ORF">CH339_15930</name>
</gene>
<protein>
    <recommendedName>
        <fullName evidence="4">PepSY domain-containing protein</fullName>
    </recommendedName>
</protein>
<evidence type="ECO:0000313" key="3">
    <source>
        <dbReference type="Proteomes" id="UP000249299"/>
    </source>
</evidence>
<evidence type="ECO:0000256" key="1">
    <source>
        <dbReference type="SAM" id="Phobius"/>
    </source>
</evidence>
<keyword evidence="3" id="KW-1185">Reference proteome</keyword>
<feature type="transmembrane region" description="Helical" evidence="1">
    <location>
        <begin position="21"/>
        <end position="39"/>
    </location>
</feature>
<evidence type="ECO:0008006" key="4">
    <source>
        <dbReference type="Google" id="ProtNLM"/>
    </source>
</evidence>
<name>A0A327JRP4_9HYPH</name>
<reference evidence="2 3" key="1">
    <citation type="submission" date="2017-07" db="EMBL/GenBank/DDBJ databases">
        <title>Draft Genome Sequences of Select Purple Nonsulfur Bacteria.</title>
        <authorList>
            <person name="Lasarre B."/>
            <person name="Mckinlay J.B."/>
        </authorList>
    </citation>
    <scope>NUCLEOTIDE SEQUENCE [LARGE SCALE GENOMIC DNA]</scope>
    <source>
        <strain evidence="2 3">DSM 11290</strain>
    </source>
</reference>
<organism evidence="2 3">
    <name type="scientific">Rhodobium orientis</name>
    <dbReference type="NCBI Taxonomy" id="34017"/>
    <lineage>
        <taxon>Bacteria</taxon>
        <taxon>Pseudomonadati</taxon>
        <taxon>Pseudomonadota</taxon>
        <taxon>Alphaproteobacteria</taxon>
        <taxon>Hyphomicrobiales</taxon>
        <taxon>Rhodobiaceae</taxon>
        <taxon>Rhodobium</taxon>
    </lineage>
</organism>